<organism evidence="3 4">
    <name type="scientific">Ktedonobacter robiniae</name>
    <dbReference type="NCBI Taxonomy" id="2778365"/>
    <lineage>
        <taxon>Bacteria</taxon>
        <taxon>Bacillati</taxon>
        <taxon>Chloroflexota</taxon>
        <taxon>Ktedonobacteria</taxon>
        <taxon>Ktedonobacterales</taxon>
        <taxon>Ktedonobacteraceae</taxon>
        <taxon>Ktedonobacter</taxon>
    </lineage>
</organism>
<evidence type="ECO:0000313" key="4">
    <source>
        <dbReference type="Proteomes" id="UP000654345"/>
    </source>
</evidence>
<feature type="compositionally biased region" description="Gly residues" evidence="1">
    <location>
        <begin position="506"/>
        <end position="529"/>
    </location>
</feature>
<feature type="compositionally biased region" description="Basic and acidic residues" evidence="1">
    <location>
        <begin position="444"/>
        <end position="456"/>
    </location>
</feature>
<comment type="caution">
    <text evidence="3">The sequence shown here is derived from an EMBL/GenBank/DDBJ whole genome shotgun (WGS) entry which is preliminary data.</text>
</comment>
<feature type="region of interest" description="Disordered" evidence="1">
    <location>
        <begin position="499"/>
        <end position="536"/>
    </location>
</feature>
<evidence type="ECO:0008006" key="5">
    <source>
        <dbReference type="Google" id="ProtNLM"/>
    </source>
</evidence>
<feature type="compositionally biased region" description="Low complexity" evidence="1">
    <location>
        <begin position="122"/>
        <end position="133"/>
    </location>
</feature>
<evidence type="ECO:0000313" key="3">
    <source>
        <dbReference type="EMBL" id="GHO55460.1"/>
    </source>
</evidence>
<feature type="transmembrane region" description="Helical" evidence="2">
    <location>
        <begin position="541"/>
        <end position="563"/>
    </location>
</feature>
<reference evidence="3 4" key="1">
    <citation type="journal article" date="2021" name="Int. J. Syst. Evol. Microbiol.">
        <title>Reticulibacter mediterranei gen. nov., sp. nov., within the new family Reticulibacteraceae fam. nov., and Ktedonospora formicarum gen. nov., sp. nov., Ktedonobacter robiniae sp. nov., Dictyobacter formicarum sp. nov. and Dictyobacter arantiisoli sp. nov., belonging to the class Ktedonobacteria.</title>
        <authorList>
            <person name="Yabe S."/>
            <person name="Zheng Y."/>
            <person name="Wang C.M."/>
            <person name="Sakai Y."/>
            <person name="Abe K."/>
            <person name="Yokota A."/>
            <person name="Donadio S."/>
            <person name="Cavaletti L."/>
            <person name="Monciardini P."/>
        </authorList>
    </citation>
    <scope>NUCLEOTIDE SEQUENCE [LARGE SCALE GENOMIC DNA]</scope>
    <source>
        <strain evidence="3 4">SOSP1-30</strain>
    </source>
</reference>
<dbReference type="EMBL" id="BNJG01000001">
    <property type="protein sequence ID" value="GHO55460.1"/>
    <property type="molecule type" value="Genomic_DNA"/>
</dbReference>
<protein>
    <recommendedName>
        <fullName evidence="5">Baseplate protein J-like domain-containing protein</fullName>
    </recommendedName>
</protein>
<feature type="region of interest" description="Disordered" evidence="1">
    <location>
        <begin position="122"/>
        <end position="181"/>
    </location>
</feature>
<evidence type="ECO:0000256" key="1">
    <source>
        <dbReference type="SAM" id="MobiDB-lite"/>
    </source>
</evidence>
<keyword evidence="2" id="KW-0472">Membrane</keyword>
<keyword evidence="2" id="KW-1133">Transmembrane helix</keyword>
<feature type="compositionally biased region" description="Basic and acidic residues" evidence="1">
    <location>
        <begin position="329"/>
        <end position="348"/>
    </location>
</feature>
<feature type="region of interest" description="Disordered" evidence="1">
    <location>
        <begin position="940"/>
        <end position="960"/>
    </location>
</feature>
<keyword evidence="2" id="KW-0812">Transmembrane</keyword>
<feature type="compositionally biased region" description="Polar residues" evidence="1">
    <location>
        <begin position="944"/>
        <end position="955"/>
    </location>
</feature>
<dbReference type="Proteomes" id="UP000654345">
    <property type="component" value="Unassembled WGS sequence"/>
</dbReference>
<feature type="region of interest" description="Disordered" evidence="1">
    <location>
        <begin position="1"/>
        <end position="22"/>
    </location>
</feature>
<feature type="compositionally biased region" description="Polar residues" evidence="1">
    <location>
        <begin position="152"/>
        <end position="165"/>
    </location>
</feature>
<name>A0ABQ3USP1_9CHLR</name>
<proteinExistence type="predicted"/>
<feature type="compositionally biased region" description="Acidic residues" evidence="1">
    <location>
        <begin position="310"/>
        <end position="321"/>
    </location>
</feature>
<accession>A0ABQ3USP1</accession>
<sequence>MKDSEVCKMRQGNGSDVLGPNDPRSQKIGLIYVTANDEHKNVLTAILTQEKVGRERIAVVLPAQNKAFQRPADFDGLKSLRKKLHAQVVFVAPSGSPPANFARHRNFTVFSSLEGFTQSLEETPAAEAEPKPTGFLGGIFKRGEKKSATPAKKNTPQTAPSTGQDASEPPSGSGRRKSQEVNPVVLGGAAAAVGAAMASRPPQRDAQQLPRIVDAEPVSPSKAAPTRATPTNNGPLDDSNFDEVANTPNLDEDAEPIGPVKGRPQPLDFDPAFDDEGDLLAPPTPEQMDEQLGNKGPGLQRAGMMRAEDYETVDMPLEDDEATPRPFSLRRETPPAPRPSRELQEAGPRRRTTGKTGRGRISPRDENEEGTGRGTGLAGLGAAAAVGGALGAKALANSRSGAPEPEPIDLTVAPRRRTTVNLKSANPEGAATAAALASKRRPSGKIDKKNVNDDPATRTSKRNSGKIVAAGAAGLAAGEALASGSRNTGKTAAVGAGTGAATLPNNGGGGGLPPTRGGGGGGRGSGGGRFQPNQRQKRRGLPWVIVAVVVLVLLAACGMTAYAQPALRTQVLHAITGQSPATVTITPDSQLVKNDYIVNGVTTNPDPAKLEVSARQISATVQSNTRTVNGSGHKQTPGIRASGRLTFTNGSFTSFTVAGGTTIVAKNGVSVVIDGPAIIPPQDTGTGLVGSTSVSAHAADPGANGNIASLQINKGCCSASNSVFVKNLNAFSGGQDPQNYTFVTNDEAGKVANDLQTQTTQSALTKLRGQIQNGEEMASNPQCQPSAPKYSQPIGDTGTNVPSTSVSVSVTCTAQVYNRQQLQSLVASKLQDKANTDLGSGYKLVGKIQTRAVQQRQNDKGISWVMEARGLWVYQITTSIEQELARHIAGKRVNEAQTILSSTKGVGKVNNIQVDGNTLPSDPNQITFTIQNIEGLGDVPPGQGTPTVTAPSATPQGGKGRRCGVWSLAAAGRQGPHSTPQVIYLERNIAANAVVGRQATWKL</sequence>
<feature type="region of interest" description="Disordered" evidence="1">
    <location>
        <begin position="394"/>
        <end position="465"/>
    </location>
</feature>
<evidence type="ECO:0000256" key="2">
    <source>
        <dbReference type="SAM" id="Phobius"/>
    </source>
</evidence>
<gene>
    <name evidence="3" type="ORF">KSB_39350</name>
</gene>
<feature type="region of interest" description="Disordered" evidence="1">
    <location>
        <begin position="216"/>
        <end position="379"/>
    </location>
</feature>
<keyword evidence="4" id="KW-1185">Reference proteome</keyword>